<protein>
    <submittedName>
        <fullName evidence="2">Uncharacterized protein</fullName>
    </submittedName>
</protein>
<proteinExistence type="predicted"/>
<keyword evidence="3" id="KW-1185">Reference proteome</keyword>
<name>A0A6S7J7V7_PARCT</name>
<evidence type="ECO:0000256" key="1">
    <source>
        <dbReference type="SAM" id="MobiDB-lite"/>
    </source>
</evidence>
<dbReference type="Proteomes" id="UP001152795">
    <property type="component" value="Unassembled WGS sequence"/>
</dbReference>
<evidence type="ECO:0000313" key="3">
    <source>
        <dbReference type="Proteomes" id="UP001152795"/>
    </source>
</evidence>
<feature type="region of interest" description="Disordered" evidence="1">
    <location>
        <begin position="57"/>
        <end position="98"/>
    </location>
</feature>
<reference evidence="2" key="1">
    <citation type="submission" date="2020-04" db="EMBL/GenBank/DDBJ databases">
        <authorList>
            <person name="Alioto T."/>
            <person name="Alioto T."/>
            <person name="Gomez Garrido J."/>
        </authorList>
    </citation>
    <scope>NUCLEOTIDE SEQUENCE</scope>
    <source>
        <strain evidence="2">A484AB</strain>
    </source>
</reference>
<sequence>MENRIINGVVDRLFNRINQEPEVPEGSSTPVSLPNVIQQIVSNPALPQVEGELRNRFNTRNPSTRSTPSVQPTATPALLYNPLTPYGRPRTSSGRRRKRTVHNVFKDEPAERIIYKDFILLPVNTKKHSQRQGEKQIGNRRFCGTRCTTKTKQN</sequence>
<dbReference type="AlphaFoldDB" id="A0A6S7J7V7"/>
<evidence type="ECO:0000313" key="2">
    <source>
        <dbReference type="EMBL" id="CAB4026597.1"/>
    </source>
</evidence>
<gene>
    <name evidence="2" type="ORF">PACLA_8A008497</name>
</gene>
<organism evidence="2 3">
    <name type="scientific">Paramuricea clavata</name>
    <name type="common">Red gorgonian</name>
    <name type="synonym">Violescent sea-whip</name>
    <dbReference type="NCBI Taxonomy" id="317549"/>
    <lineage>
        <taxon>Eukaryota</taxon>
        <taxon>Metazoa</taxon>
        <taxon>Cnidaria</taxon>
        <taxon>Anthozoa</taxon>
        <taxon>Octocorallia</taxon>
        <taxon>Malacalcyonacea</taxon>
        <taxon>Plexauridae</taxon>
        <taxon>Paramuricea</taxon>
    </lineage>
</organism>
<accession>A0A6S7J7V7</accession>
<dbReference type="EMBL" id="CACRXK020014297">
    <property type="protein sequence ID" value="CAB4026597.1"/>
    <property type="molecule type" value="Genomic_DNA"/>
</dbReference>
<comment type="caution">
    <text evidence="2">The sequence shown here is derived from an EMBL/GenBank/DDBJ whole genome shotgun (WGS) entry which is preliminary data.</text>
</comment>
<feature type="compositionally biased region" description="Polar residues" evidence="1">
    <location>
        <begin position="57"/>
        <end position="74"/>
    </location>
</feature>